<keyword evidence="4" id="KW-0813">Transport</keyword>
<dbReference type="EMBL" id="CP045121">
    <property type="protein sequence ID" value="QIN79472.1"/>
    <property type="molecule type" value="Genomic_DNA"/>
</dbReference>
<sequence>MSESQTEVATRGSGPGEPEDKTAFKNTSNNRNLTDKLFTVLVTAAAFFGIVVLAVLLVDVFRDGLPFVDGQFLTSLSSITPENAGVYGALVGSILLIVLTALITVPIGVGAAIYLEEYAGDNFFTRAVEVTISNLAAVPSIIYGILGLGLFVNGLIVPGMGPILLAGALTLSLLVLPVIIIATREALRAVPGSVREGGIALGATRWEVTRDHVLPSALPGALTGMILALSRALGETAPLIVVGAVTFATFAPPISPEALFGRYGALPIQIYDYIQRFRPEFKDELAPAGIVVMMVVLLLVNSVAIVLRNRWQARR</sequence>
<dbReference type="GO" id="GO:0005886">
    <property type="term" value="C:plasma membrane"/>
    <property type="evidence" value="ECO:0007669"/>
    <property type="project" value="UniProtKB-SubCell"/>
</dbReference>
<dbReference type="SUPFAM" id="SSF161098">
    <property type="entry name" value="MetI-like"/>
    <property type="match status" value="1"/>
</dbReference>
<evidence type="ECO:0000256" key="6">
    <source>
        <dbReference type="ARBA" id="ARBA00022692"/>
    </source>
</evidence>
<keyword evidence="5 9" id="KW-1003">Cell membrane</keyword>
<keyword evidence="7 9" id="KW-1133">Transmembrane helix</keyword>
<comment type="function">
    <text evidence="1">Part of the binding-protein-dependent transport system for phosphate; probably responsible for the translocation of the substrate across the membrane.</text>
</comment>
<dbReference type="PROSITE" id="PS50928">
    <property type="entry name" value="ABC_TM1"/>
    <property type="match status" value="1"/>
</dbReference>
<dbReference type="AlphaFoldDB" id="A0A6G8PZ50"/>
<evidence type="ECO:0000256" key="3">
    <source>
        <dbReference type="ARBA" id="ARBA00007069"/>
    </source>
</evidence>
<evidence type="ECO:0000259" key="11">
    <source>
        <dbReference type="PROSITE" id="PS50928"/>
    </source>
</evidence>
<evidence type="ECO:0000256" key="8">
    <source>
        <dbReference type="ARBA" id="ARBA00023136"/>
    </source>
</evidence>
<evidence type="ECO:0000256" key="9">
    <source>
        <dbReference type="RuleBase" id="RU363043"/>
    </source>
</evidence>
<feature type="region of interest" description="Disordered" evidence="10">
    <location>
        <begin position="1"/>
        <end position="27"/>
    </location>
</feature>
<dbReference type="Pfam" id="PF00528">
    <property type="entry name" value="BPD_transp_1"/>
    <property type="match status" value="1"/>
</dbReference>
<protein>
    <recommendedName>
        <fullName evidence="9">Phosphate transport system permease protein PstA</fullName>
    </recommendedName>
</protein>
<dbReference type="Proteomes" id="UP000502706">
    <property type="component" value="Chromosome"/>
</dbReference>
<feature type="transmembrane region" description="Helical" evidence="9">
    <location>
        <begin position="135"/>
        <end position="157"/>
    </location>
</feature>
<gene>
    <name evidence="12" type="primary">pstA</name>
    <name evidence="12" type="ORF">GBA65_14175</name>
</gene>
<feature type="transmembrane region" description="Helical" evidence="9">
    <location>
        <begin position="86"/>
        <end position="115"/>
    </location>
</feature>
<dbReference type="InterPro" id="IPR035906">
    <property type="entry name" value="MetI-like_sf"/>
</dbReference>
<dbReference type="GO" id="GO:0035435">
    <property type="term" value="P:phosphate ion transmembrane transport"/>
    <property type="evidence" value="ECO:0007669"/>
    <property type="project" value="InterPro"/>
</dbReference>
<evidence type="ECO:0000256" key="7">
    <source>
        <dbReference type="ARBA" id="ARBA00022989"/>
    </source>
</evidence>
<evidence type="ECO:0000256" key="10">
    <source>
        <dbReference type="SAM" id="MobiDB-lite"/>
    </source>
</evidence>
<dbReference type="RefSeq" id="WP_166397137.1">
    <property type="nucleotide sequence ID" value="NZ_CP045121.1"/>
</dbReference>
<reference evidence="12 13" key="1">
    <citation type="submission" date="2019-10" db="EMBL/GenBank/DDBJ databases">
        <title>Rubrobacter sp nov SCSIO 52915 isolated from a deep-sea sediment in the South China Sea.</title>
        <authorList>
            <person name="Chen R.W."/>
        </authorList>
    </citation>
    <scope>NUCLEOTIDE SEQUENCE [LARGE SCALE GENOMIC DNA]</scope>
    <source>
        <strain evidence="12 13">SCSIO 52915</strain>
    </source>
</reference>
<evidence type="ECO:0000256" key="1">
    <source>
        <dbReference type="ARBA" id="ARBA00003510"/>
    </source>
</evidence>
<comment type="subcellular location">
    <subcellularLocation>
        <location evidence="2 9">Cell membrane</location>
        <topology evidence="2 9">Multi-pass membrane protein</topology>
    </subcellularLocation>
</comment>
<accession>A0A6G8PZ50</accession>
<proteinExistence type="inferred from homology"/>
<keyword evidence="8 9" id="KW-0472">Membrane</keyword>
<dbReference type="Gene3D" id="1.10.3720.10">
    <property type="entry name" value="MetI-like"/>
    <property type="match status" value="1"/>
</dbReference>
<feature type="domain" description="ABC transmembrane type-1" evidence="11">
    <location>
        <begin position="90"/>
        <end position="304"/>
    </location>
</feature>
<keyword evidence="6 9" id="KW-0812">Transmembrane</keyword>
<evidence type="ECO:0000256" key="2">
    <source>
        <dbReference type="ARBA" id="ARBA00004651"/>
    </source>
</evidence>
<feature type="transmembrane region" description="Helical" evidence="9">
    <location>
        <begin position="163"/>
        <end position="182"/>
    </location>
</feature>
<dbReference type="CDD" id="cd06261">
    <property type="entry name" value="TM_PBP2"/>
    <property type="match status" value="1"/>
</dbReference>
<feature type="transmembrane region" description="Helical" evidence="9">
    <location>
        <begin position="232"/>
        <end position="251"/>
    </location>
</feature>
<dbReference type="KEGG" id="rmar:GBA65_14175"/>
<comment type="similarity">
    <text evidence="3 9">Belongs to the binding-protein-dependent transport system permease family. CysTW subfamily.</text>
</comment>
<name>A0A6G8PZ50_9ACTN</name>
<evidence type="ECO:0000313" key="13">
    <source>
        <dbReference type="Proteomes" id="UP000502706"/>
    </source>
</evidence>
<evidence type="ECO:0000313" key="12">
    <source>
        <dbReference type="EMBL" id="QIN79472.1"/>
    </source>
</evidence>
<evidence type="ECO:0000256" key="5">
    <source>
        <dbReference type="ARBA" id="ARBA00022475"/>
    </source>
</evidence>
<keyword evidence="13" id="KW-1185">Reference proteome</keyword>
<evidence type="ECO:0000256" key="4">
    <source>
        <dbReference type="ARBA" id="ARBA00022448"/>
    </source>
</evidence>
<dbReference type="InterPro" id="IPR005672">
    <property type="entry name" value="Phosphate_PstA"/>
</dbReference>
<dbReference type="PANTHER" id="PTHR43470:SF5">
    <property type="entry name" value="PHOSPHATE TRANSPORT SYSTEM PERMEASE PROTEIN PSTA"/>
    <property type="match status" value="1"/>
</dbReference>
<dbReference type="GO" id="GO:0005315">
    <property type="term" value="F:phosphate transmembrane transporter activity"/>
    <property type="evidence" value="ECO:0007669"/>
    <property type="project" value="InterPro"/>
</dbReference>
<dbReference type="InterPro" id="IPR000515">
    <property type="entry name" value="MetI-like"/>
</dbReference>
<dbReference type="PANTHER" id="PTHR43470">
    <property type="entry name" value="PHOSPHATE TRANSPORT SYSTEM PERMEASE PROTEIN PSTA-RELATED"/>
    <property type="match status" value="1"/>
</dbReference>
<dbReference type="NCBIfam" id="TIGR00974">
    <property type="entry name" value="3a0107s02c"/>
    <property type="match status" value="1"/>
</dbReference>
<feature type="transmembrane region" description="Helical" evidence="9">
    <location>
        <begin position="37"/>
        <end position="58"/>
    </location>
</feature>
<organism evidence="12 13">
    <name type="scientific">Rubrobacter marinus</name>
    <dbReference type="NCBI Taxonomy" id="2653852"/>
    <lineage>
        <taxon>Bacteria</taxon>
        <taxon>Bacillati</taxon>
        <taxon>Actinomycetota</taxon>
        <taxon>Rubrobacteria</taxon>
        <taxon>Rubrobacterales</taxon>
        <taxon>Rubrobacteraceae</taxon>
        <taxon>Rubrobacter</taxon>
    </lineage>
</organism>
<feature type="transmembrane region" description="Helical" evidence="9">
    <location>
        <begin position="285"/>
        <end position="307"/>
    </location>
</feature>